<organism evidence="1 2">
    <name type="scientific">Strongylus vulgaris</name>
    <name type="common">Blood worm</name>
    <dbReference type="NCBI Taxonomy" id="40348"/>
    <lineage>
        <taxon>Eukaryota</taxon>
        <taxon>Metazoa</taxon>
        <taxon>Ecdysozoa</taxon>
        <taxon>Nematoda</taxon>
        <taxon>Chromadorea</taxon>
        <taxon>Rhabditida</taxon>
        <taxon>Rhabditina</taxon>
        <taxon>Rhabditomorpha</taxon>
        <taxon>Strongyloidea</taxon>
        <taxon>Strongylidae</taxon>
        <taxon>Strongylus</taxon>
    </lineage>
</organism>
<dbReference type="EMBL" id="UYYB01098532">
    <property type="protein sequence ID" value="VDM77146.1"/>
    <property type="molecule type" value="Genomic_DNA"/>
</dbReference>
<protein>
    <submittedName>
        <fullName evidence="1">Uncharacterized protein</fullName>
    </submittedName>
</protein>
<name>A0A3P7J2H7_STRVU</name>
<proteinExistence type="predicted"/>
<accession>A0A3P7J2H7</accession>
<gene>
    <name evidence="1" type="ORF">SVUK_LOCUS12144</name>
</gene>
<evidence type="ECO:0000313" key="2">
    <source>
        <dbReference type="Proteomes" id="UP000270094"/>
    </source>
</evidence>
<sequence>MSLDDFWDPPVFNRFRQSLAALDTWEEQNVFVVGAQHAVEGVEVNLVVMDRGRLVKSWKVEDLLRSEVKKIERLSLMKVEVVRDESCAKEPCPYYQKCRQTLKHVDAVDVYQTDNFIARTVKTLKTFVCECPPGFSKFKPIPTSRPLAYTSTQLCPPNFLASSSSRQAAGLRVNSSNGGVQLMSHAIQVR</sequence>
<evidence type="ECO:0000313" key="1">
    <source>
        <dbReference type="EMBL" id="VDM77146.1"/>
    </source>
</evidence>
<dbReference type="Proteomes" id="UP000270094">
    <property type="component" value="Unassembled WGS sequence"/>
</dbReference>
<keyword evidence="2" id="KW-1185">Reference proteome</keyword>
<dbReference type="AlphaFoldDB" id="A0A3P7J2H7"/>
<dbReference type="OrthoDB" id="5854869at2759"/>
<reference evidence="1 2" key="1">
    <citation type="submission" date="2018-11" db="EMBL/GenBank/DDBJ databases">
        <authorList>
            <consortium name="Pathogen Informatics"/>
        </authorList>
    </citation>
    <scope>NUCLEOTIDE SEQUENCE [LARGE SCALE GENOMIC DNA]</scope>
</reference>